<dbReference type="GeneID" id="9045214"/>
<dbReference type="Proteomes" id="UP000007800">
    <property type="component" value="Unassembled WGS sequence"/>
</dbReference>
<evidence type="ECO:0000313" key="1">
    <source>
        <dbReference type="EMBL" id="EER14481.1"/>
    </source>
</evidence>
<evidence type="ECO:0000313" key="2">
    <source>
        <dbReference type="Proteomes" id="UP000007800"/>
    </source>
</evidence>
<accession>C5KLW6</accession>
<organism evidence="2">
    <name type="scientific">Perkinsus marinus (strain ATCC 50983 / TXsc)</name>
    <dbReference type="NCBI Taxonomy" id="423536"/>
    <lineage>
        <taxon>Eukaryota</taxon>
        <taxon>Sar</taxon>
        <taxon>Alveolata</taxon>
        <taxon>Perkinsozoa</taxon>
        <taxon>Perkinsea</taxon>
        <taxon>Perkinsida</taxon>
        <taxon>Perkinsidae</taxon>
        <taxon>Perkinsus</taxon>
    </lineage>
</organism>
<dbReference type="InParanoid" id="C5KLW6"/>
<dbReference type="EMBL" id="GG674222">
    <property type="protein sequence ID" value="EER14481.1"/>
    <property type="molecule type" value="Genomic_DNA"/>
</dbReference>
<dbReference type="AlphaFoldDB" id="C5KLW6"/>
<feature type="non-terminal residue" evidence="1">
    <location>
        <position position="1"/>
    </location>
</feature>
<feature type="non-terminal residue" evidence="1">
    <location>
        <position position="53"/>
    </location>
</feature>
<protein>
    <submittedName>
        <fullName evidence="1">Uncharacterized protein</fullName>
    </submittedName>
</protein>
<gene>
    <name evidence="1" type="ORF">Pmar_PMAR024368</name>
</gene>
<reference evidence="1 2" key="1">
    <citation type="submission" date="2008-07" db="EMBL/GenBank/DDBJ databases">
        <authorList>
            <person name="El-Sayed N."/>
            <person name="Caler E."/>
            <person name="Inman J."/>
            <person name="Amedeo P."/>
            <person name="Hass B."/>
            <person name="Wortman J."/>
        </authorList>
    </citation>
    <scope>NUCLEOTIDE SEQUENCE [LARGE SCALE GENOMIC DNA]</scope>
    <source>
        <strain evidence="2">ATCC 50983 / TXsc</strain>
    </source>
</reference>
<name>C5KLW6_PERM5</name>
<proteinExistence type="predicted"/>
<sequence length="53" mass="6498">VLQRFHPDSVVLNDWIRGLFPEDWHDQNRKAFRFQRFRRLARMLVLFGFGDHG</sequence>
<keyword evidence="2" id="KW-1185">Reference proteome</keyword>
<dbReference type="RefSeq" id="XP_002782686.1">
    <property type="nucleotide sequence ID" value="XM_002782640.1"/>
</dbReference>